<comment type="subcellular location">
    <subcellularLocation>
        <location evidence="1">Membrane</location>
        <topology evidence="1">Peripheral membrane protein</topology>
        <orientation evidence="1">Cytoplasmic side</orientation>
    </subcellularLocation>
</comment>
<name>A0ABM1ZRM5_AEDAL</name>
<dbReference type="InterPro" id="IPR001683">
    <property type="entry name" value="PX_dom"/>
</dbReference>
<dbReference type="EnsemblMetazoa" id="AALFPA23_021036.R31036">
    <property type="protein sequence ID" value="AALFPA23_021036.P31036"/>
    <property type="gene ID" value="AALFPA23_021036"/>
</dbReference>
<evidence type="ECO:0000313" key="4">
    <source>
        <dbReference type="EnsemblMetazoa" id="AALFPA23_021036.P31036"/>
    </source>
</evidence>
<proteinExistence type="predicted"/>
<feature type="compositionally biased region" description="Polar residues" evidence="2">
    <location>
        <begin position="436"/>
        <end position="452"/>
    </location>
</feature>
<evidence type="ECO:0000256" key="2">
    <source>
        <dbReference type="SAM" id="MobiDB-lite"/>
    </source>
</evidence>
<dbReference type="SUPFAM" id="SSF64268">
    <property type="entry name" value="PX domain"/>
    <property type="match status" value="1"/>
</dbReference>
<dbReference type="PROSITE" id="PS50195">
    <property type="entry name" value="PX"/>
    <property type="match status" value="1"/>
</dbReference>
<dbReference type="RefSeq" id="XP_029731583.1">
    <property type="nucleotide sequence ID" value="XM_029875723.2"/>
</dbReference>
<reference evidence="5" key="1">
    <citation type="journal article" date="2015" name="Proc. Natl. Acad. Sci. U.S.A.">
        <title>Genome sequence of the Asian Tiger mosquito, Aedes albopictus, reveals insights into its biology, genetics, and evolution.</title>
        <authorList>
            <person name="Chen X.G."/>
            <person name="Jiang X."/>
            <person name="Gu J."/>
            <person name="Xu M."/>
            <person name="Wu Y."/>
            <person name="Deng Y."/>
            <person name="Zhang C."/>
            <person name="Bonizzoni M."/>
            <person name="Dermauw W."/>
            <person name="Vontas J."/>
            <person name="Armbruster P."/>
            <person name="Huang X."/>
            <person name="Yang Y."/>
            <person name="Zhang H."/>
            <person name="He W."/>
            <person name="Peng H."/>
            <person name="Liu Y."/>
            <person name="Wu K."/>
            <person name="Chen J."/>
            <person name="Lirakis M."/>
            <person name="Topalis P."/>
            <person name="Van Leeuwen T."/>
            <person name="Hall A.B."/>
            <person name="Jiang X."/>
            <person name="Thorpe C."/>
            <person name="Mueller R.L."/>
            <person name="Sun C."/>
            <person name="Waterhouse R.M."/>
            <person name="Yan G."/>
            <person name="Tu Z.J."/>
            <person name="Fang X."/>
            <person name="James A.A."/>
        </authorList>
    </citation>
    <scope>NUCLEOTIDE SEQUENCE [LARGE SCALE GENOMIC DNA]</scope>
    <source>
        <strain evidence="5">Foshan</strain>
    </source>
</reference>
<feature type="region of interest" description="Disordered" evidence="2">
    <location>
        <begin position="428"/>
        <end position="467"/>
    </location>
</feature>
<dbReference type="SMART" id="SM00312">
    <property type="entry name" value="PX"/>
    <property type="match status" value="1"/>
</dbReference>
<dbReference type="PANTHER" id="PTHR46571:SF1">
    <property type="entry name" value="SORTING NEXIN-8"/>
    <property type="match status" value="1"/>
</dbReference>
<evidence type="ECO:0000313" key="5">
    <source>
        <dbReference type="Proteomes" id="UP000069940"/>
    </source>
</evidence>
<feature type="compositionally biased region" description="Acidic residues" evidence="2">
    <location>
        <begin position="81"/>
        <end position="91"/>
    </location>
</feature>
<dbReference type="Gene3D" id="3.30.1520.10">
    <property type="entry name" value="Phox-like domain"/>
    <property type="match status" value="1"/>
</dbReference>
<keyword evidence="5" id="KW-1185">Reference proteome</keyword>
<evidence type="ECO:0000256" key="1">
    <source>
        <dbReference type="ARBA" id="ARBA00004287"/>
    </source>
</evidence>
<feature type="domain" description="PX" evidence="3">
    <location>
        <begin position="164"/>
        <end position="271"/>
    </location>
</feature>
<organism evidence="4 5">
    <name type="scientific">Aedes albopictus</name>
    <name type="common">Asian tiger mosquito</name>
    <name type="synonym">Stegomyia albopicta</name>
    <dbReference type="NCBI Taxonomy" id="7160"/>
    <lineage>
        <taxon>Eukaryota</taxon>
        <taxon>Metazoa</taxon>
        <taxon>Ecdysozoa</taxon>
        <taxon>Arthropoda</taxon>
        <taxon>Hexapoda</taxon>
        <taxon>Insecta</taxon>
        <taxon>Pterygota</taxon>
        <taxon>Neoptera</taxon>
        <taxon>Endopterygota</taxon>
        <taxon>Diptera</taxon>
        <taxon>Nematocera</taxon>
        <taxon>Culicoidea</taxon>
        <taxon>Culicidae</taxon>
        <taxon>Culicinae</taxon>
        <taxon>Aedini</taxon>
        <taxon>Aedes</taxon>
        <taxon>Stegomyia</taxon>
    </lineage>
</organism>
<dbReference type="Pfam" id="PF00787">
    <property type="entry name" value="PX"/>
    <property type="match status" value="1"/>
</dbReference>
<evidence type="ECO:0000259" key="3">
    <source>
        <dbReference type="PROSITE" id="PS50195"/>
    </source>
</evidence>
<dbReference type="Proteomes" id="UP000069940">
    <property type="component" value="Unassembled WGS sequence"/>
</dbReference>
<sequence>MPVRMMESSPVAMVMTSRDLLPDSNTNKLRTEDYPMTSMGDNRFESNLSPSSVGVPDVSRSPSVGETFMSAATDGPHSSSEDSDSSDDDMEPDHLKRVKPLGSPSSNSNPNSATVFDPVPSLPLEPNLSPIQRPLSPGEGPSGSTSISMSIGSMGDDSADGSPSEPNIVVKLVPEKKGVFLKYSEYEVKSKSHDTVVRRRYKDFVTLYTYLMERYPYRMIPLLPPKQLLLDSLHEERRHGLQTWLTVVSMHPVLGCSPILVTFLSDKTADYQYRMQVMYEKQPDEFSRLREDVDLPWEDQEKLLASRDRLRKILYSLQRLRKIFDEQAFRAEQQARDMAEVDMILQGLEVRDVFGERTFDDVSQSAQAAARQSERYVQLQRNVVNERIHVLMDLLAAHNDLCQRVEKGIFSDHEKALSKTLGISRSRLRNSMRGGNATSDNNGSTVVASQSVPPTTNNNTNDPPATPDAVLNRKCAFALQCVRSETALAEQYLQSLPAILLSYANEESQYHSKVTDIEYVRANRWKYFINFSFAADVEDLASASS</sequence>
<feature type="compositionally biased region" description="Low complexity" evidence="2">
    <location>
        <begin position="142"/>
        <end position="164"/>
    </location>
</feature>
<reference evidence="4" key="2">
    <citation type="submission" date="2025-05" db="UniProtKB">
        <authorList>
            <consortium name="EnsemblMetazoa"/>
        </authorList>
    </citation>
    <scope>IDENTIFICATION</scope>
    <source>
        <strain evidence="4">Foshan</strain>
    </source>
</reference>
<feature type="region of interest" description="Disordered" evidence="2">
    <location>
        <begin position="16"/>
        <end position="166"/>
    </location>
</feature>
<dbReference type="CDD" id="cd07597">
    <property type="entry name" value="BAR_SNX8"/>
    <property type="match status" value="1"/>
</dbReference>
<feature type="compositionally biased region" description="Low complexity" evidence="2">
    <location>
        <begin position="453"/>
        <end position="467"/>
    </location>
</feature>
<feature type="compositionally biased region" description="Low complexity" evidence="2">
    <location>
        <begin position="103"/>
        <end position="112"/>
    </location>
</feature>
<dbReference type="PANTHER" id="PTHR46571">
    <property type="entry name" value="SORTING NEXIN-8"/>
    <property type="match status" value="1"/>
</dbReference>
<accession>A0ABM1ZRM5</accession>
<protein>
    <recommendedName>
        <fullName evidence="3">PX domain-containing protein</fullName>
    </recommendedName>
</protein>
<dbReference type="InterPro" id="IPR036871">
    <property type="entry name" value="PX_dom_sf"/>
</dbReference>
<dbReference type="InterPro" id="IPR028662">
    <property type="entry name" value="SNX8/Mvp1"/>
</dbReference>
<dbReference type="GeneID" id="109410753"/>